<accession>A0ACB9E0S0</accession>
<reference evidence="1 2" key="2">
    <citation type="journal article" date="2022" name="Mol. Ecol. Resour.">
        <title>The genomes of chicory, endive, great burdock and yacon provide insights into Asteraceae paleo-polyploidization history and plant inulin production.</title>
        <authorList>
            <person name="Fan W."/>
            <person name="Wang S."/>
            <person name="Wang H."/>
            <person name="Wang A."/>
            <person name="Jiang F."/>
            <person name="Liu H."/>
            <person name="Zhao H."/>
            <person name="Xu D."/>
            <person name="Zhang Y."/>
        </authorList>
    </citation>
    <scope>NUCLEOTIDE SEQUENCE [LARGE SCALE GENOMIC DNA]</scope>
    <source>
        <strain evidence="2">cv. Punajuju</strain>
        <tissue evidence="1">Leaves</tissue>
    </source>
</reference>
<keyword evidence="2" id="KW-1185">Reference proteome</keyword>
<evidence type="ECO:0000313" key="1">
    <source>
        <dbReference type="EMBL" id="KAI3752509.1"/>
    </source>
</evidence>
<dbReference type="EMBL" id="CM042012">
    <property type="protein sequence ID" value="KAI3752509.1"/>
    <property type="molecule type" value="Genomic_DNA"/>
</dbReference>
<name>A0ACB9E0S0_CICIN</name>
<dbReference type="Proteomes" id="UP001055811">
    <property type="component" value="Linkage Group LG04"/>
</dbReference>
<proteinExistence type="predicted"/>
<protein>
    <submittedName>
        <fullName evidence="1">Uncharacterized protein</fullName>
    </submittedName>
</protein>
<comment type="caution">
    <text evidence="1">The sequence shown here is derived from an EMBL/GenBank/DDBJ whole genome shotgun (WGS) entry which is preliminary data.</text>
</comment>
<evidence type="ECO:0000313" key="2">
    <source>
        <dbReference type="Proteomes" id="UP001055811"/>
    </source>
</evidence>
<gene>
    <name evidence="1" type="ORF">L2E82_24543</name>
</gene>
<organism evidence="1 2">
    <name type="scientific">Cichorium intybus</name>
    <name type="common">Chicory</name>
    <dbReference type="NCBI Taxonomy" id="13427"/>
    <lineage>
        <taxon>Eukaryota</taxon>
        <taxon>Viridiplantae</taxon>
        <taxon>Streptophyta</taxon>
        <taxon>Embryophyta</taxon>
        <taxon>Tracheophyta</taxon>
        <taxon>Spermatophyta</taxon>
        <taxon>Magnoliopsida</taxon>
        <taxon>eudicotyledons</taxon>
        <taxon>Gunneridae</taxon>
        <taxon>Pentapetalae</taxon>
        <taxon>asterids</taxon>
        <taxon>campanulids</taxon>
        <taxon>Asterales</taxon>
        <taxon>Asteraceae</taxon>
        <taxon>Cichorioideae</taxon>
        <taxon>Cichorieae</taxon>
        <taxon>Cichoriinae</taxon>
        <taxon>Cichorium</taxon>
    </lineage>
</organism>
<sequence length="890" mass="100793">MQVPKPIGFFLEAESDSKSVKQIVRLILSKFNRRQPGRTDNEWANMWRDLESFQEKAFPFVDLEYMLMEFCRGLLKAGKFSLDKNYLKGSGSLVLPTDKAKYRHSGSKRLLFLSFNSILLTKLDMIEALTVKLPRLGVTILPLQCRQIKDPMEIIKQAITTQNEAYLNINELIEIAKLLGLNSRDEISSVQEAIAREAAVAGDLQLAFDLCLVMAKKGHGPVHCDNDSIGELLHAWKDLDIVSQCENLTPVDLDDDLIGCLAKWIMEEEDVLGCVFLLNLNDGFYGVQIIEEQVRSREDYEEICSMMNLGMIYSLLHNSQELFDTDPSHLTIKELNTFYNIMEQECTKLSSVKDLNFKNIANLTGPNLGCVTNEVYAHVNENTVETLADIMKTLTGIYKDRVPEGLIPYPYVYGYYVSTSLTYLENDAKSNHHQTPDTLRSFINDLEVVSFLKITPSLDSGFDHLSHDSKWKDDLIFLLNFWLRLMNDLKTFVSSNDLEFSPDCVMICLESFVELVKVESIPTSEGWAAIFSYINFGLVGDVYTEILNFCRSMMFSGCRFKAIAYIYEAAISKFPLDTNLSDLTHLYLRILETILKDLALGSVDHQNLYRVLSSLSELEGDLDNLNKVRTVIWDELGKFSDDMEIPTHIRVRMLQVMQFITSTSSYRFTRTLIALKSTQLLSSIFPTLEVYPNDLSTIESTVSRILNLSLHVVSRPHINVLMGVLGEWEGLFGKLSVKEDDGGNDDWDEGWEVDEELIEKETRKDDNTLAVHALHECWAEIFKKLTSCQEADFTVFRRVILPCYLSELVKGNQMMLAGLIVMKIMGTSGSFGLVNVAQVSVGKFLEKEVEVLGVMGSEFKEMEFCEGLVNTIAGLRSGVVDLIKSALQVL</sequence>
<reference evidence="2" key="1">
    <citation type="journal article" date="2022" name="Mol. Ecol. Resour.">
        <title>The genomes of chicory, endive, great burdock and yacon provide insights into Asteraceae palaeo-polyploidization history and plant inulin production.</title>
        <authorList>
            <person name="Fan W."/>
            <person name="Wang S."/>
            <person name="Wang H."/>
            <person name="Wang A."/>
            <person name="Jiang F."/>
            <person name="Liu H."/>
            <person name="Zhao H."/>
            <person name="Xu D."/>
            <person name="Zhang Y."/>
        </authorList>
    </citation>
    <scope>NUCLEOTIDE SEQUENCE [LARGE SCALE GENOMIC DNA]</scope>
    <source>
        <strain evidence="2">cv. Punajuju</strain>
    </source>
</reference>